<dbReference type="Gene3D" id="3.30.50.10">
    <property type="entry name" value="Erythroid Transcription Factor GATA-1, subunit A"/>
    <property type="match status" value="1"/>
</dbReference>
<dbReference type="PANTHER" id="PTHR46813">
    <property type="entry name" value="GATA TRANSCRIPTION FACTOR 18"/>
    <property type="match status" value="1"/>
</dbReference>
<keyword evidence="2 8" id="KW-0863">Zinc-finger</keyword>
<evidence type="ECO:0000313" key="10">
    <source>
        <dbReference type="EMBL" id="CAD1845011.1"/>
    </source>
</evidence>
<comment type="similarity">
    <text evidence="7">Belongs to the type IV zinc-finger family. Class B subfamily.</text>
</comment>
<reference evidence="10" key="1">
    <citation type="submission" date="2020-07" db="EMBL/GenBank/DDBJ databases">
        <authorList>
            <person name="Lin J."/>
        </authorList>
    </citation>
    <scope>NUCLEOTIDE SEQUENCE</scope>
</reference>
<evidence type="ECO:0000256" key="3">
    <source>
        <dbReference type="ARBA" id="ARBA00022833"/>
    </source>
</evidence>
<keyword evidence="4" id="KW-0805">Transcription regulation</keyword>
<name>A0A6V7QQ57_ANACO</name>
<organism evidence="10">
    <name type="scientific">Ananas comosus var. bracteatus</name>
    <name type="common">red pineapple</name>
    <dbReference type="NCBI Taxonomy" id="296719"/>
    <lineage>
        <taxon>Eukaryota</taxon>
        <taxon>Viridiplantae</taxon>
        <taxon>Streptophyta</taxon>
        <taxon>Embryophyta</taxon>
        <taxon>Tracheophyta</taxon>
        <taxon>Spermatophyta</taxon>
        <taxon>Magnoliopsida</taxon>
        <taxon>Liliopsida</taxon>
        <taxon>Poales</taxon>
        <taxon>Bromeliaceae</taxon>
        <taxon>Bromelioideae</taxon>
        <taxon>Ananas</taxon>
    </lineage>
</organism>
<keyword evidence="1" id="KW-0479">Metal-binding</keyword>
<dbReference type="Pfam" id="PF00320">
    <property type="entry name" value="GATA"/>
    <property type="match status" value="1"/>
</dbReference>
<accession>A0A6V7QQ57</accession>
<evidence type="ECO:0000256" key="1">
    <source>
        <dbReference type="ARBA" id="ARBA00022723"/>
    </source>
</evidence>
<sequence>MEYYNFLGLSSSSSSSASASSSSASSCSSILSSSCLYSSSVSVSMNGVKVEKDLIGVLEERGKYSGWITPLWRTGPDGPKSLCNACGIRYRKEEMRLNTNLTLGPSNPNARRPRLFYD</sequence>
<dbReference type="CDD" id="cd00202">
    <property type="entry name" value="ZnF_GATA"/>
    <property type="match status" value="1"/>
</dbReference>
<dbReference type="PANTHER" id="PTHR46813:SF16">
    <property type="entry name" value="GATA TRANSCRIPTION FACTOR 18"/>
    <property type="match status" value="1"/>
</dbReference>
<evidence type="ECO:0000256" key="2">
    <source>
        <dbReference type="ARBA" id="ARBA00022771"/>
    </source>
</evidence>
<evidence type="ECO:0000256" key="8">
    <source>
        <dbReference type="PROSITE-ProRule" id="PRU00094"/>
    </source>
</evidence>
<dbReference type="GO" id="GO:0043565">
    <property type="term" value="F:sequence-specific DNA binding"/>
    <property type="evidence" value="ECO:0007669"/>
    <property type="project" value="InterPro"/>
</dbReference>
<dbReference type="EMBL" id="LR862137">
    <property type="protein sequence ID" value="CAD1845011.1"/>
    <property type="molecule type" value="Genomic_DNA"/>
</dbReference>
<keyword evidence="6" id="KW-0804">Transcription</keyword>
<dbReference type="GO" id="GO:0006355">
    <property type="term" value="P:regulation of DNA-templated transcription"/>
    <property type="evidence" value="ECO:0007669"/>
    <property type="project" value="InterPro"/>
</dbReference>
<dbReference type="InterPro" id="IPR000679">
    <property type="entry name" value="Znf_GATA"/>
</dbReference>
<dbReference type="InterPro" id="IPR013088">
    <property type="entry name" value="Znf_NHR/GATA"/>
</dbReference>
<evidence type="ECO:0000256" key="7">
    <source>
        <dbReference type="ARBA" id="ARBA00024019"/>
    </source>
</evidence>
<keyword evidence="3" id="KW-0862">Zinc</keyword>
<evidence type="ECO:0000256" key="5">
    <source>
        <dbReference type="ARBA" id="ARBA00023125"/>
    </source>
</evidence>
<proteinExistence type="inferred from homology"/>
<dbReference type="SMART" id="SM00401">
    <property type="entry name" value="ZnF_GATA"/>
    <property type="match status" value="1"/>
</dbReference>
<gene>
    <name evidence="10" type="ORF">CB5_LOCUS28222</name>
</gene>
<evidence type="ECO:0000256" key="4">
    <source>
        <dbReference type="ARBA" id="ARBA00023015"/>
    </source>
</evidence>
<dbReference type="GO" id="GO:0008270">
    <property type="term" value="F:zinc ion binding"/>
    <property type="evidence" value="ECO:0007669"/>
    <property type="project" value="UniProtKB-KW"/>
</dbReference>
<dbReference type="AlphaFoldDB" id="A0A6V7QQ57"/>
<keyword evidence="5" id="KW-0238">DNA-binding</keyword>
<evidence type="ECO:0000256" key="6">
    <source>
        <dbReference type="ARBA" id="ARBA00023163"/>
    </source>
</evidence>
<feature type="domain" description="GATA-type" evidence="9">
    <location>
        <begin position="69"/>
        <end position="91"/>
    </location>
</feature>
<dbReference type="PROSITE" id="PS50114">
    <property type="entry name" value="GATA_ZN_FINGER_2"/>
    <property type="match status" value="1"/>
</dbReference>
<dbReference type="SUPFAM" id="SSF57716">
    <property type="entry name" value="Glucocorticoid receptor-like (DNA-binding domain)"/>
    <property type="match status" value="1"/>
</dbReference>
<protein>
    <recommendedName>
        <fullName evidence="9">GATA-type domain-containing protein</fullName>
    </recommendedName>
</protein>
<evidence type="ECO:0000259" key="9">
    <source>
        <dbReference type="PROSITE" id="PS50114"/>
    </source>
</evidence>